<gene>
    <name evidence="1" type="ORF">BDN70DRAFT_867024</name>
</gene>
<proteinExistence type="predicted"/>
<protein>
    <submittedName>
        <fullName evidence="1">Uncharacterized protein</fullName>
    </submittedName>
</protein>
<organism evidence="1 2">
    <name type="scientific">Pholiota conissans</name>
    <dbReference type="NCBI Taxonomy" id="109636"/>
    <lineage>
        <taxon>Eukaryota</taxon>
        <taxon>Fungi</taxon>
        <taxon>Dikarya</taxon>
        <taxon>Basidiomycota</taxon>
        <taxon>Agaricomycotina</taxon>
        <taxon>Agaricomycetes</taxon>
        <taxon>Agaricomycetidae</taxon>
        <taxon>Agaricales</taxon>
        <taxon>Agaricineae</taxon>
        <taxon>Strophariaceae</taxon>
        <taxon>Pholiota</taxon>
    </lineage>
</organism>
<accession>A0A9P5YTY4</accession>
<dbReference type="EMBL" id="MU155411">
    <property type="protein sequence ID" value="KAF9473866.1"/>
    <property type="molecule type" value="Genomic_DNA"/>
</dbReference>
<sequence>MGFSRGGVWGMGYCGPMGYGLQIPAHRVGGSILLWGMRGYGLSQVWVMRSSTVPLMVPRARTFLGSV</sequence>
<dbReference type="OrthoDB" id="2891292at2759"/>
<dbReference type="Proteomes" id="UP000807469">
    <property type="component" value="Unassembled WGS sequence"/>
</dbReference>
<reference evidence="1" key="1">
    <citation type="submission" date="2020-11" db="EMBL/GenBank/DDBJ databases">
        <authorList>
            <consortium name="DOE Joint Genome Institute"/>
            <person name="Ahrendt S."/>
            <person name="Riley R."/>
            <person name="Andreopoulos W."/>
            <person name="Labutti K."/>
            <person name="Pangilinan J."/>
            <person name="Ruiz-Duenas F.J."/>
            <person name="Barrasa J.M."/>
            <person name="Sanchez-Garcia M."/>
            <person name="Camarero S."/>
            <person name="Miyauchi S."/>
            <person name="Serrano A."/>
            <person name="Linde D."/>
            <person name="Babiker R."/>
            <person name="Drula E."/>
            <person name="Ayuso-Fernandez I."/>
            <person name="Pacheco R."/>
            <person name="Padilla G."/>
            <person name="Ferreira P."/>
            <person name="Barriuso J."/>
            <person name="Kellner H."/>
            <person name="Castanera R."/>
            <person name="Alfaro M."/>
            <person name="Ramirez L."/>
            <person name="Pisabarro A.G."/>
            <person name="Kuo A."/>
            <person name="Tritt A."/>
            <person name="Lipzen A."/>
            <person name="He G."/>
            <person name="Yan M."/>
            <person name="Ng V."/>
            <person name="Cullen D."/>
            <person name="Martin F."/>
            <person name="Rosso M.-N."/>
            <person name="Henrissat B."/>
            <person name="Hibbett D."/>
            <person name="Martinez A.T."/>
            <person name="Grigoriev I.V."/>
        </authorList>
    </citation>
    <scope>NUCLEOTIDE SEQUENCE</scope>
    <source>
        <strain evidence="1">CIRM-BRFM 674</strain>
    </source>
</reference>
<evidence type="ECO:0000313" key="1">
    <source>
        <dbReference type="EMBL" id="KAF9473866.1"/>
    </source>
</evidence>
<name>A0A9P5YTY4_9AGAR</name>
<comment type="caution">
    <text evidence="1">The sequence shown here is derived from an EMBL/GenBank/DDBJ whole genome shotgun (WGS) entry which is preliminary data.</text>
</comment>
<dbReference type="AlphaFoldDB" id="A0A9P5YTY4"/>
<evidence type="ECO:0000313" key="2">
    <source>
        <dbReference type="Proteomes" id="UP000807469"/>
    </source>
</evidence>
<keyword evidence="2" id="KW-1185">Reference proteome</keyword>